<evidence type="ECO:0000256" key="2">
    <source>
        <dbReference type="SAM" id="MobiDB-lite"/>
    </source>
</evidence>
<protein>
    <recommendedName>
        <fullName evidence="4">Nematode cuticle collagen N-terminal domain-containing protein</fullName>
    </recommendedName>
</protein>
<dbReference type="PANTHER" id="PTHR24637:SF236">
    <property type="entry name" value="NEMATODE CUTICLE COLLAGEN N-TERMINAL DOMAIN-CONTAINING PROTEIN"/>
    <property type="match status" value="1"/>
</dbReference>
<feature type="compositionally biased region" description="Low complexity" evidence="2">
    <location>
        <begin position="254"/>
        <end position="264"/>
    </location>
</feature>
<feature type="transmembrane region" description="Helical" evidence="3">
    <location>
        <begin position="6"/>
        <end position="26"/>
    </location>
</feature>
<dbReference type="PANTHER" id="PTHR24637">
    <property type="entry name" value="COLLAGEN"/>
    <property type="match status" value="1"/>
</dbReference>
<feature type="compositionally biased region" description="Low complexity" evidence="2">
    <location>
        <begin position="287"/>
        <end position="299"/>
    </location>
</feature>
<proteinExistence type="predicted"/>
<reference evidence="6" key="1">
    <citation type="submission" date="2022-10" db="EMBL/GenBank/DDBJ databases">
        <title>Genome assembly of Pristionchus species.</title>
        <authorList>
            <person name="Yoshida K."/>
            <person name="Sommer R.J."/>
        </authorList>
    </citation>
    <scope>NUCLEOTIDE SEQUENCE [LARGE SCALE GENOMIC DNA]</scope>
    <source>
        <strain evidence="6">RS5460</strain>
    </source>
</reference>
<keyword evidence="1" id="KW-0677">Repeat</keyword>
<feature type="compositionally biased region" description="Pro residues" evidence="2">
    <location>
        <begin position="127"/>
        <end position="152"/>
    </location>
</feature>
<feature type="compositionally biased region" description="Gly residues" evidence="2">
    <location>
        <begin position="363"/>
        <end position="375"/>
    </location>
</feature>
<dbReference type="Proteomes" id="UP001328107">
    <property type="component" value="Unassembled WGS sequence"/>
</dbReference>
<feature type="region of interest" description="Disordered" evidence="2">
    <location>
        <begin position="122"/>
        <end position="152"/>
    </location>
</feature>
<accession>A0AAN5D1F5</accession>
<evidence type="ECO:0000313" key="5">
    <source>
        <dbReference type="EMBL" id="GMR53932.1"/>
    </source>
</evidence>
<feature type="compositionally biased region" description="Basic and acidic residues" evidence="2">
    <location>
        <begin position="384"/>
        <end position="397"/>
    </location>
</feature>
<dbReference type="SMART" id="SM01088">
    <property type="entry name" value="Col_cuticle_N"/>
    <property type="match status" value="1"/>
</dbReference>
<evidence type="ECO:0000313" key="6">
    <source>
        <dbReference type="Proteomes" id="UP001328107"/>
    </source>
</evidence>
<gene>
    <name evidence="5" type="ORF">PMAYCL1PPCAC_24127</name>
</gene>
<dbReference type="EMBL" id="BTRK01000005">
    <property type="protein sequence ID" value="GMR53932.1"/>
    <property type="molecule type" value="Genomic_DNA"/>
</dbReference>
<keyword evidence="3" id="KW-0472">Membrane</keyword>
<feature type="region of interest" description="Disordered" evidence="2">
    <location>
        <begin position="197"/>
        <end position="405"/>
    </location>
</feature>
<keyword evidence="3" id="KW-0812">Transmembrane</keyword>
<feature type="compositionally biased region" description="Low complexity" evidence="2">
    <location>
        <begin position="349"/>
        <end position="362"/>
    </location>
</feature>
<organism evidence="5 6">
    <name type="scientific">Pristionchus mayeri</name>
    <dbReference type="NCBI Taxonomy" id="1317129"/>
    <lineage>
        <taxon>Eukaryota</taxon>
        <taxon>Metazoa</taxon>
        <taxon>Ecdysozoa</taxon>
        <taxon>Nematoda</taxon>
        <taxon>Chromadorea</taxon>
        <taxon>Rhabditida</taxon>
        <taxon>Rhabditina</taxon>
        <taxon>Diplogasteromorpha</taxon>
        <taxon>Diplogasteroidea</taxon>
        <taxon>Neodiplogasteridae</taxon>
        <taxon>Pristionchus</taxon>
    </lineage>
</organism>
<feature type="compositionally biased region" description="Gly residues" evidence="2">
    <location>
        <begin position="304"/>
        <end position="318"/>
    </location>
</feature>
<evidence type="ECO:0000256" key="1">
    <source>
        <dbReference type="ARBA" id="ARBA00022737"/>
    </source>
</evidence>
<sequence length="466" mass="48079">MGKDDIILATSSLITLIAIAISLVMVNQLAGEISEIGEKSVRDLKEFKELADDAWSIMVAEVNEKARTKRQQFYTGYGTFTTVFHSRTNSSPYQQQQYGQQQQFVQQQSILQQWTQYGRSSGGYIQPPHPPVSPPRVIPPAPRPPPTVPRPGPSYLPSRPMPVHVPFPSTGINMGNIGVGSIPRGGQTCSACASRAQRCPSGPPGPPGLPGYPGEDGIPGRDGAHSHSNYGPGIEMGRGGCIKCPEGPPGMPGPDGIEGPPGMDGMPGGGSGGGGYGRPGPPGPPGDMGMPGSAGMPGSPGAPGAPGGSGGSGRGVPGRPGPPGPMGVPGQAGSPSYGSMPGPPGPPGRSGSPGMKGAPGRPGEIGGSGGPGGDGQYCPCPKRNTRDLKGVDGDSGPRGRMTIRDGPNVQRVEGSVGSSVRRNPVWRTSNQSFMERSMTTAQRSITESEMRAWKRELLRRQNILRG</sequence>
<dbReference type="GO" id="GO:0042302">
    <property type="term" value="F:structural constituent of cuticle"/>
    <property type="evidence" value="ECO:0007669"/>
    <property type="project" value="InterPro"/>
</dbReference>
<evidence type="ECO:0000259" key="4">
    <source>
        <dbReference type="SMART" id="SM01088"/>
    </source>
</evidence>
<dbReference type="Pfam" id="PF01484">
    <property type="entry name" value="Col_cuticle_N"/>
    <property type="match status" value="1"/>
</dbReference>
<keyword evidence="3" id="KW-1133">Transmembrane helix</keyword>
<feature type="domain" description="Nematode cuticle collagen N-terminal" evidence="4">
    <location>
        <begin position="6"/>
        <end position="58"/>
    </location>
</feature>
<comment type="caution">
    <text evidence="5">The sequence shown here is derived from an EMBL/GenBank/DDBJ whole genome shotgun (WGS) entry which is preliminary data.</text>
</comment>
<dbReference type="AlphaFoldDB" id="A0AAN5D1F5"/>
<evidence type="ECO:0000256" key="3">
    <source>
        <dbReference type="SAM" id="Phobius"/>
    </source>
</evidence>
<name>A0AAN5D1F5_9BILA</name>
<feature type="compositionally biased region" description="Pro residues" evidence="2">
    <location>
        <begin position="201"/>
        <end position="210"/>
    </location>
</feature>
<keyword evidence="6" id="KW-1185">Reference proteome</keyword>
<feature type="compositionally biased region" description="Gly residues" evidence="2">
    <location>
        <begin position="265"/>
        <end position="278"/>
    </location>
</feature>
<dbReference type="InterPro" id="IPR002486">
    <property type="entry name" value="Col_cuticle_N"/>
</dbReference>